<dbReference type="GO" id="GO:0008168">
    <property type="term" value="F:methyltransferase activity"/>
    <property type="evidence" value="ECO:0007669"/>
    <property type="project" value="UniProtKB-KW"/>
</dbReference>
<dbReference type="RefSeq" id="WP_060825001.1">
    <property type="nucleotide sequence ID" value="NZ_AP014724.1"/>
</dbReference>
<dbReference type="GO" id="GO:0032259">
    <property type="term" value="P:methylation"/>
    <property type="evidence" value="ECO:0007669"/>
    <property type="project" value="UniProtKB-KW"/>
</dbReference>
<reference evidence="1 2" key="1">
    <citation type="journal article" date="2017" name="Front. Microbiol.">
        <title>Comparative Genomic Analysis of the Class Epsilonproteobacteria and Proposed Reclassification to Epsilonbacteraeota (phyl. nov.).</title>
        <authorList>
            <person name="Waite D.W."/>
            <person name="Vanwonterghem I."/>
            <person name="Rinke C."/>
            <person name="Parks D.H."/>
            <person name="Zhang Y."/>
            <person name="Takai K."/>
            <person name="Sievert S.M."/>
            <person name="Simon J."/>
            <person name="Campbell B.J."/>
            <person name="Hanson T.E."/>
            <person name="Woyke T."/>
            <person name="Klotz M.G."/>
            <person name="Hugenholtz P."/>
        </authorList>
    </citation>
    <scope>NUCLEOTIDE SEQUENCE [LARGE SCALE GENOMIC DNA]</scope>
    <source>
        <strain evidence="1">UBA11420</strain>
    </source>
</reference>
<keyword evidence="1" id="KW-0489">Methyltransferase</keyword>
<gene>
    <name evidence="1" type="ORF">CFH80_05250</name>
</gene>
<dbReference type="Proteomes" id="UP000231638">
    <property type="component" value="Unassembled WGS sequence"/>
</dbReference>
<sequence>MPRINNQAFYEKAIKRYGCTARGLNWNSKYSQYLRFEMIHDLVGDALSSSKIVDAGCGFGDLYFFLKQRGSLPRCYVGYDLVDEAVFVAHKRTKQRIVKCDILNDVLEDADFYIASGSMNILNRFETFLFIRRCFEASRKGFVFNLLKGEDKEGHFNYFLPHEIEAYVNEFAYDVKIKDDYMEGDFTVLLLKEAAE</sequence>
<name>A0A2D3WIL5_9BACT</name>
<organism evidence="1 2">
    <name type="scientific">Sulfurospirillum cavolei</name>
    <dbReference type="NCBI Taxonomy" id="366522"/>
    <lineage>
        <taxon>Bacteria</taxon>
        <taxon>Pseudomonadati</taxon>
        <taxon>Campylobacterota</taxon>
        <taxon>Epsilonproteobacteria</taxon>
        <taxon>Campylobacterales</taxon>
        <taxon>Sulfurospirillaceae</taxon>
        <taxon>Sulfurospirillum</taxon>
    </lineage>
</organism>
<protein>
    <submittedName>
        <fullName evidence="1">Class I SAM-dependent methyltransferase</fullName>
    </submittedName>
</protein>
<dbReference type="SUPFAM" id="SSF53335">
    <property type="entry name" value="S-adenosyl-L-methionine-dependent methyltransferases"/>
    <property type="match status" value="1"/>
</dbReference>
<evidence type="ECO:0000313" key="1">
    <source>
        <dbReference type="EMBL" id="DAB36363.1"/>
    </source>
</evidence>
<dbReference type="STRING" id="366522.GCA_001548055_00114"/>
<comment type="caution">
    <text evidence="1">The sequence shown here is derived from an EMBL/GenBank/DDBJ whole genome shotgun (WGS) entry which is preliminary data.</text>
</comment>
<dbReference type="AlphaFoldDB" id="A0A2D3WIL5"/>
<dbReference type="EMBL" id="DLUG01000143">
    <property type="protein sequence ID" value="DAB36363.1"/>
    <property type="molecule type" value="Genomic_DNA"/>
</dbReference>
<dbReference type="Gene3D" id="3.40.50.150">
    <property type="entry name" value="Vaccinia Virus protein VP39"/>
    <property type="match status" value="1"/>
</dbReference>
<keyword evidence="1" id="KW-0808">Transferase</keyword>
<evidence type="ECO:0000313" key="2">
    <source>
        <dbReference type="Proteomes" id="UP000231638"/>
    </source>
</evidence>
<accession>A0A2D3WIL5</accession>
<dbReference type="InterPro" id="IPR029063">
    <property type="entry name" value="SAM-dependent_MTases_sf"/>
</dbReference>
<proteinExistence type="predicted"/>